<keyword evidence="3 6" id="KW-0479">Metal-binding</keyword>
<proteinExistence type="inferred from homology"/>
<protein>
    <recommendedName>
        <fullName evidence="6">Probable inorganic carbon transporter subunit DabA</fullName>
    </recommendedName>
</protein>
<feature type="binding site" evidence="6">
    <location>
        <position position="545"/>
    </location>
    <ligand>
        <name>Zn(2+)</name>
        <dbReference type="ChEBI" id="CHEBI:29105"/>
    </ligand>
</feature>
<dbReference type="GO" id="GO:0005886">
    <property type="term" value="C:plasma membrane"/>
    <property type="evidence" value="ECO:0007669"/>
    <property type="project" value="UniProtKB-SubCell"/>
</dbReference>
<evidence type="ECO:0000256" key="5">
    <source>
        <dbReference type="ARBA" id="ARBA00023136"/>
    </source>
</evidence>
<comment type="caution">
    <text evidence="7">The sequence shown here is derived from an EMBL/GenBank/DDBJ whole genome shotgun (WGS) entry which is preliminary data.</text>
</comment>
<dbReference type="Proteomes" id="UP000306973">
    <property type="component" value="Unassembled WGS sequence"/>
</dbReference>
<comment type="similarity">
    <text evidence="6">Belongs to the inorganic carbon transporter (TC 9.A.2) DabA family.</text>
</comment>
<comment type="subunit">
    <text evidence="6">Forms a complex with DabB.</text>
</comment>
<keyword evidence="8" id="KW-1185">Reference proteome</keyword>
<evidence type="ECO:0000256" key="3">
    <source>
        <dbReference type="ARBA" id="ARBA00022723"/>
    </source>
</evidence>
<dbReference type="Pfam" id="PF10070">
    <property type="entry name" value="DabA"/>
    <property type="match status" value="1"/>
</dbReference>
<name>A0A5R8M900_9GAMM</name>
<feature type="binding site" evidence="6">
    <location>
        <position position="367"/>
    </location>
    <ligand>
        <name>Zn(2+)</name>
        <dbReference type="ChEBI" id="CHEBI:29105"/>
    </ligand>
</feature>
<dbReference type="OrthoDB" id="9805101at2"/>
<keyword evidence="4 6" id="KW-0862">Zinc</keyword>
<evidence type="ECO:0000256" key="1">
    <source>
        <dbReference type="ARBA" id="ARBA00022448"/>
    </source>
</evidence>
<evidence type="ECO:0000256" key="6">
    <source>
        <dbReference type="HAMAP-Rule" id="MF_01871"/>
    </source>
</evidence>
<reference evidence="7 8" key="1">
    <citation type="journal article" date="2007" name="Int. J. Syst. Evol. Microbiol.">
        <title>Halomonas saccharevitans sp. nov., Halomonas arcis sp. nov. and Halomonas subterranea sp. nov., halophilic bacteria isolated from hypersaline environments of China.</title>
        <authorList>
            <person name="Xu X.W."/>
            <person name="Wu Y.H."/>
            <person name="Zhou Z."/>
            <person name="Wang C.S."/>
            <person name="Zhou Y.G."/>
            <person name="Zhang H.B."/>
            <person name="Wang Y."/>
            <person name="Wu M."/>
        </authorList>
    </citation>
    <scope>NUCLEOTIDE SEQUENCE [LARGE SCALE GENOMIC DNA]</scope>
    <source>
        <strain evidence="7 8">TBZ3</strain>
    </source>
</reference>
<evidence type="ECO:0000313" key="7">
    <source>
        <dbReference type="EMBL" id="TLF46062.1"/>
    </source>
</evidence>
<dbReference type="GO" id="GO:0008270">
    <property type="term" value="F:zinc ion binding"/>
    <property type="evidence" value="ECO:0007669"/>
    <property type="project" value="UniProtKB-UniRule"/>
</dbReference>
<sequence length="843" mass="93566">MTSLDNTQVARMDDASDVAPLTEAQEAALDRACARIAPSWPLDRLIAVSPYWTQRGEDAATVSARLSALGNIHCLMPPSHYLGAWQRGEITDEHLAEAAERLDYPGGYKNLLVVVDELARLPHWHNISDLIDARRDRQHKMAWRDEITQQISQFCAAYFQEDGPLNAERLNAPRGKRLFQHWRDITLKDRGIAILMGEPRLRRYFKTLPDTEAGLFQAAIAELDVEAGRLEHYAQALLLDINGWAAWVAYQDWQRALAAPDGESEHERLASDMRSLLAMRLAWELVLWRYIRAEQPDQAERLTRLWHAELVELPERVERHQRAQQPLWVWQLASELAYQASLHRALGEAARAPASAPTAPQLQAVFCIDVRSEPLRRALERQSPAIQTLGFAGFFGLPLEHQQGGTALAQPHLPGLLAPKVTLRSGAGEGAARSAKRLNWQARLQEWSRTASASFTAVEAGGLLYAGKLLRRSLDAKARREPLAMDELSWHWRDSGEALSLADKAALAQTVLGAMGLTEGLAPRVLLVGHGSHSSNNPHAAGLECGACGGQSGEVSVRALARLLNDPALREALAEAGLVIPETTRFVPALHHTITDRIELPEGVEDAFSLSEEQRSWLEQAGAQARRERAPRLGLSGDAVELEKILDRRGADWSQTRPEWGLANNASFIAAPRRVTAPLDLAGRSFLHDYDWRTDADFSRLELIMTAPMVVAHWINMQYNASVTDNRKFGSGNKVLHNVVGGHIGVFEGNGGDLRIGLPMQSLHDGERWRHEPLRLSVYLAAPTAAIKAIIARHEILQSLVGNDWLHLFALDDDTGEILAYRGEWRGTWEHCLQRDSAQSGGG</sequence>
<keyword evidence="5 6" id="KW-0472">Membrane</keyword>
<dbReference type="HAMAP" id="MF_01871">
    <property type="entry name" value="DabA"/>
    <property type="match status" value="1"/>
</dbReference>
<feature type="binding site" evidence="6">
    <location>
        <position position="369"/>
    </location>
    <ligand>
        <name>Zn(2+)</name>
        <dbReference type="ChEBI" id="CHEBI:29105"/>
    </ligand>
</feature>
<accession>A0A5R8M900</accession>
<dbReference type="RefSeq" id="WP_138182715.1">
    <property type="nucleotide sequence ID" value="NZ_VBUI01000034.1"/>
</dbReference>
<dbReference type="EMBL" id="VBUI01000034">
    <property type="protein sequence ID" value="TLF46062.1"/>
    <property type="molecule type" value="Genomic_DNA"/>
</dbReference>
<evidence type="ECO:0000313" key="8">
    <source>
        <dbReference type="Proteomes" id="UP000306973"/>
    </source>
</evidence>
<comment type="function">
    <text evidence="6">Part of an energy-coupled inorganic carbon pump.</text>
</comment>
<feature type="binding site" evidence="6">
    <location>
        <position position="530"/>
    </location>
    <ligand>
        <name>Zn(2+)</name>
        <dbReference type="ChEBI" id="CHEBI:29105"/>
    </ligand>
</feature>
<keyword evidence="2 6" id="KW-1003">Cell membrane</keyword>
<evidence type="ECO:0000256" key="2">
    <source>
        <dbReference type="ARBA" id="ARBA00022475"/>
    </source>
</evidence>
<dbReference type="PANTHER" id="PTHR38344:SF1">
    <property type="entry name" value="INORGANIC CARBON TRANSPORTER SUBUNIT DABA-RELATED"/>
    <property type="match status" value="1"/>
</dbReference>
<evidence type="ECO:0000256" key="4">
    <source>
        <dbReference type="ARBA" id="ARBA00022833"/>
    </source>
</evidence>
<organism evidence="7 8">
    <name type="scientific">Halomonas urmiana</name>
    <dbReference type="NCBI Taxonomy" id="490901"/>
    <lineage>
        <taxon>Bacteria</taxon>
        <taxon>Pseudomonadati</taxon>
        <taxon>Pseudomonadota</taxon>
        <taxon>Gammaproteobacteria</taxon>
        <taxon>Oceanospirillales</taxon>
        <taxon>Halomonadaceae</taxon>
        <taxon>Halomonas</taxon>
    </lineage>
</organism>
<gene>
    <name evidence="6" type="primary">dabA</name>
    <name evidence="7" type="ORF">FEI13_17040</name>
</gene>
<comment type="subcellular location">
    <subcellularLocation>
        <location evidence="6">Cell membrane</location>
        <topology evidence="6">Peripheral membrane protein</topology>
    </subcellularLocation>
</comment>
<keyword evidence="1 6" id="KW-0813">Transport</keyword>
<comment type="cofactor">
    <cofactor evidence="6">
        <name>Zn(2+)</name>
        <dbReference type="ChEBI" id="CHEBI:29105"/>
    </cofactor>
</comment>
<dbReference type="InterPro" id="IPR018752">
    <property type="entry name" value="DabA"/>
</dbReference>
<dbReference type="AlphaFoldDB" id="A0A5R8M900"/>
<dbReference type="PANTHER" id="PTHR38344">
    <property type="entry name" value="UPF0753 PROTEIN AQ_863"/>
    <property type="match status" value="1"/>
</dbReference>